<reference evidence="1" key="1">
    <citation type="journal article" date="2014" name="Front. Microbiol.">
        <title>High frequency of phylogenetically diverse reductive dehalogenase-homologous genes in deep subseafloor sedimentary metagenomes.</title>
        <authorList>
            <person name="Kawai M."/>
            <person name="Futagami T."/>
            <person name="Toyoda A."/>
            <person name="Takaki Y."/>
            <person name="Nishi S."/>
            <person name="Hori S."/>
            <person name="Arai W."/>
            <person name="Tsubouchi T."/>
            <person name="Morono Y."/>
            <person name="Uchiyama I."/>
            <person name="Ito T."/>
            <person name="Fujiyama A."/>
            <person name="Inagaki F."/>
            <person name="Takami H."/>
        </authorList>
    </citation>
    <scope>NUCLEOTIDE SEQUENCE</scope>
    <source>
        <strain evidence="1">Expedition CK06-06</strain>
    </source>
</reference>
<organism evidence="1">
    <name type="scientific">marine sediment metagenome</name>
    <dbReference type="NCBI Taxonomy" id="412755"/>
    <lineage>
        <taxon>unclassified sequences</taxon>
        <taxon>metagenomes</taxon>
        <taxon>ecological metagenomes</taxon>
    </lineage>
</organism>
<name>X1W163_9ZZZZ</name>
<proteinExistence type="predicted"/>
<dbReference type="EMBL" id="BARW01035578">
    <property type="protein sequence ID" value="GAJ21405.1"/>
    <property type="molecule type" value="Genomic_DNA"/>
</dbReference>
<gene>
    <name evidence="1" type="ORF">S12H4_55457</name>
</gene>
<protein>
    <recommendedName>
        <fullName evidence="2">Nucleoside 2-deoxyribosyltransferase</fullName>
    </recommendedName>
</protein>
<dbReference type="AlphaFoldDB" id="X1W163"/>
<comment type="caution">
    <text evidence="1">The sequence shown here is derived from an EMBL/GenBank/DDBJ whole genome shotgun (WGS) entry which is preliminary data.</text>
</comment>
<sequence length="150" mass="17549">MKIYIASSWKNQVKVLALAKRLEVEGFEVDAFCRATNKRYAFHWSEFVDDEFDLTKYDAIDFLDDPKVQRAFKEDKKWLDWSDTVIMLMPCGRSSHIEAGYAKGQGKLLYIYGEFVKGEFDVMYGFANGLYRTTQLDGLIQELKTKEEKR</sequence>
<accession>X1W163</accession>
<evidence type="ECO:0008006" key="2">
    <source>
        <dbReference type="Google" id="ProtNLM"/>
    </source>
</evidence>
<evidence type="ECO:0000313" key="1">
    <source>
        <dbReference type="EMBL" id="GAJ21405.1"/>
    </source>
</evidence>